<feature type="region of interest" description="Disordered" evidence="2">
    <location>
        <begin position="173"/>
        <end position="211"/>
    </location>
</feature>
<dbReference type="GO" id="GO:0004553">
    <property type="term" value="F:hydrolase activity, hydrolyzing O-glycosyl compounds"/>
    <property type="evidence" value="ECO:0007669"/>
    <property type="project" value="InterPro"/>
</dbReference>
<accession>A0A8J8BBI9</accession>
<dbReference type="Pfam" id="PF02839">
    <property type="entry name" value="CBM_5_12"/>
    <property type="match status" value="1"/>
</dbReference>
<feature type="compositionally biased region" description="Polar residues" evidence="2">
    <location>
        <begin position="86"/>
        <end position="95"/>
    </location>
</feature>
<evidence type="ECO:0000313" key="5">
    <source>
        <dbReference type="Proteomes" id="UP000677913"/>
    </source>
</evidence>
<dbReference type="Gene3D" id="2.10.10.20">
    <property type="entry name" value="Carbohydrate-binding module superfamily 5/12"/>
    <property type="match status" value="1"/>
</dbReference>
<dbReference type="InterPro" id="IPR003610">
    <property type="entry name" value="CBM5/12"/>
</dbReference>
<evidence type="ECO:0000256" key="1">
    <source>
        <dbReference type="ARBA" id="ARBA00022801"/>
    </source>
</evidence>
<dbReference type="InterPro" id="IPR008979">
    <property type="entry name" value="Galactose-bd-like_sf"/>
</dbReference>
<dbReference type="GO" id="GO:0005576">
    <property type="term" value="C:extracellular region"/>
    <property type="evidence" value="ECO:0007669"/>
    <property type="project" value="InterPro"/>
</dbReference>
<feature type="region of interest" description="Disordered" evidence="2">
    <location>
        <begin position="246"/>
        <end position="283"/>
    </location>
</feature>
<dbReference type="Pfam" id="PF02018">
    <property type="entry name" value="CBM_4_9"/>
    <property type="match status" value="1"/>
</dbReference>
<dbReference type="Gene3D" id="2.60.120.260">
    <property type="entry name" value="Galactose-binding domain-like"/>
    <property type="match status" value="1"/>
</dbReference>
<feature type="domain" description="Chitin-binding type-3" evidence="3">
    <location>
        <begin position="215"/>
        <end position="259"/>
    </location>
</feature>
<feature type="compositionally biased region" description="Low complexity" evidence="2">
    <location>
        <begin position="267"/>
        <end position="283"/>
    </location>
</feature>
<dbReference type="InterPro" id="IPR036573">
    <property type="entry name" value="CBM_sf_5/12"/>
</dbReference>
<evidence type="ECO:0000256" key="2">
    <source>
        <dbReference type="SAM" id="MobiDB-lite"/>
    </source>
</evidence>
<keyword evidence="1" id="KW-0378">Hydrolase</keyword>
<dbReference type="GO" id="GO:0030246">
    <property type="term" value="F:carbohydrate binding"/>
    <property type="evidence" value="ECO:0007669"/>
    <property type="project" value="InterPro"/>
</dbReference>
<name>A0A8J8BBI9_9ACTN</name>
<feature type="region of interest" description="Disordered" evidence="2">
    <location>
        <begin position="74"/>
        <end position="95"/>
    </location>
</feature>
<dbReference type="InterPro" id="IPR003305">
    <property type="entry name" value="CenC_carb-bd"/>
</dbReference>
<protein>
    <submittedName>
        <fullName evidence="4">Carbohydrate binding domain-containing protein</fullName>
    </submittedName>
</protein>
<gene>
    <name evidence="4" type="ORF">KGA66_13675</name>
</gene>
<dbReference type="CDD" id="cd12215">
    <property type="entry name" value="ChiC_BD"/>
    <property type="match status" value="1"/>
</dbReference>
<proteinExistence type="predicted"/>
<evidence type="ECO:0000313" key="4">
    <source>
        <dbReference type="EMBL" id="MBS2964102.1"/>
    </source>
</evidence>
<reference evidence="4" key="1">
    <citation type="submission" date="2021-04" db="EMBL/GenBank/DDBJ databases">
        <title>Genome based classification of Actinospica acidithermotolerans sp. nov., an actinobacterium isolated from an Indonesian hot spring.</title>
        <authorList>
            <person name="Kusuma A.B."/>
            <person name="Putra K.E."/>
            <person name="Nafisah S."/>
            <person name="Loh J."/>
            <person name="Nouioui I."/>
            <person name="Goodfellow M."/>
        </authorList>
    </citation>
    <scope>NUCLEOTIDE SEQUENCE</scope>
    <source>
        <strain evidence="4">DSM 45618</strain>
    </source>
</reference>
<feature type="compositionally biased region" description="Low complexity" evidence="2">
    <location>
        <begin position="183"/>
        <end position="204"/>
    </location>
</feature>
<dbReference type="AlphaFoldDB" id="A0A8J8BBI9"/>
<organism evidence="4 5">
    <name type="scientific">Actinocrinis puniceicyclus</name>
    <dbReference type="NCBI Taxonomy" id="977794"/>
    <lineage>
        <taxon>Bacteria</taxon>
        <taxon>Bacillati</taxon>
        <taxon>Actinomycetota</taxon>
        <taxon>Actinomycetes</taxon>
        <taxon>Catenulisporales</taxon>
        <taxon>Actinospicaceae</taxon>
        <taxon>Actinocrinis</taxon>
    </lineage>
</organism>
<dbReference type="SUPFAM" id="SSF51055">
    <property type="entry name" value="Carbohydrate binding domain"/>
    <property type="match status" value="1"/>
</dbReference>
<evidence type="ECO:0000259" key="3">
    <source>
        <dbReference type="SMART" id="SM00495"/>
    </source>
</evidence>
<dbReference type="RefSeq" id="WP_211468430.1">
    <property type="nucleotide sequence ID" value="NZ_JAGSXH010000042.1"/>
</dbReference>
<dbReference type="SMART" id="SM00495">
    <property type="entry name" value="ChtBD3"/>
    <property type="match status" value="1"/>
</dbReference>
<comment type="caution">
    <text evidence="4">The sequence shown here is derived from an EMBL/GenBank/DDBJ whole genome shotgun (WGS) entry which is preliminary data.</text>
</comment>
<sequence length="283" mass="28223">MARILRPSFRQPRRRALAAAGAAFSVVLATVGVVAVTSGAQAAAVNLIQNPGFESGALAPWSCTSDSGSVATSPVHSGSDALKATPSGSDDAQCSQTVSVQPNSAYTLSAWVDGSYVYIGDTGTGTSDTSTWTPGGGGYQQLTTSFNTGANTTSVTIWVHGWYGQPAYEADDFSLSGPGGSGSPSPSTSPTTSSPTPSPSATPTGGSGGTGSCTTAAWVSTTAYNGGAVVSYNGHTWTAKWWTQGDIPGNNAQNVWTDDGSCGGGSSASPSSSPSISRSPSPS</sequence>
<dbReference type="Proteomes" id="UP000677913">
    <property type="component" value="Unassembled WGS sequence"/>
</dbReference>
<keyword evidence="5" id="KW-1185">Reference proteome</keyword>
<dbReference type="EMBL" id="JAGSXH010000042">
    <property type="protein sequence ID" value="MBS2964102.1"/>
    <property type="molecule type" value="Genomic_DNA"/>
</dbReference>
<dbReference type="SUPFAM" id="SSF49785">
    <property type="entry name" value="Galactose-binding domain-like"/>
    <property type="match status" value="1"/>
</dbReference>
<dbReference type="GO" id="GO:0005975">
    <property type="term" value="P:carbohydrate metabolic process"/>
    <property type="evidence" value="ECO:0007669"/>
    <property type="project" value="InterPro"/>
</dbReference>
<feature type="non-terminal residue" evidence="4">
    <location>
        <position position="283"/>
    </location>
</feature>